<dbReference type="AlphaFoldDB" id="A0AB33FQ37"/>
<dbReference type="Proteomes" id="UP000245399">
    <property type="component" value="Chromosome"/>
</dbReference>
<reference evidence="1 2" key="1">
    <citation type="submission" date="2018-05" db="EMBL/GenBank/DDBJ databases">
        <title>Klebsiella quasipneumonaiae provides a window into carbapenemase gene transfer, plasmid rearrangements and nosocomial acquisition from the hospital environment.</title>
        <authorList>
            <person name="Mathers A.J."/>
            <person name="Vegesana K."/>
            <person name="Stoesser N."/>
            <person name="Crook D."/>
            <person name="Vaughan A."/>
            <person name="Barry K."/>
            <person name="Parikh H."/>
            <person name="Sebra R."/>
            <person name="Kotay S."/>
            <person name="Walker A.S."/>
            <person name="Sheppard A.E."/>
        </authorList>
    </citation>
    <scope>NUCLEOTIDE SEQUENCE [LARGE SCALE GENOMIC DNA]</scope>
    <source>
        <strain evidence="1 2">CAV1761</strain>
    </source>
</reference>
<evidence type="ECO:0000313" key="1">
    <source>
        <dbReference type="EMBL" id="AWL66863.1"/>
    </source>
</evidence>
<accession>A0AB33FQ37</accession>
<dbReference type="RefSeq" id="WP_154235508.1">
    <property type="nucleotide sequence ID" value="NZ_CP011642.1"/>
</dbReference>
<organism evidence="1 2">
    <name type="scientific">Serratia marcescens</name>
    <dbReference type="NCBI Taxonomy" id="615"/>
    <lineage>
        <taxon>Bacteria</taxon>
        <taxon>Pseudomonadati</taxon>
        <taxon>Pseudomonadota</taxon>
        <taxon>Gammaproteobacteria</taxon>
        <taxon>Enterobacterales</taxon>
        <taxon>Yersiniaceae</taxon>
        <taxon>Serratia</taxon>
    </lineage>
</organism>
<protein>
    <recommendedName>
        <fullName evidence="3">Apea-like HEPN domain-containing protein</fullName>
    </recommendedName>
</protein>
<gene>
    <name evidence="1" type="ORF">DKC05_03845</name>
</gene>
<evidence type="ECO:0008006" key="3">
    <source>
        <dbReference type="Google" id="ProtNLM"/>
    </source>
</evidence>
<sequence>MKLEDALKNKQLICSLFAQAKVVDDEIESESAAIIASVSGSICINGYIAIAVYDMDSSINIDEDIIIHDVSGGEVGYLCPTRSINHPVSINQLTENRLVCLISDIEPSELGKSDMHRFNCDYLLIKSDFFEEYNNRYKESSVIWGGFSHKKNSESQYKRQVSSINLREGIFSPTLRHGVDLQRAVKSSNGFDRYLKYYHQLELLFDVVFVSKIKSLPVDSLQGFGDIFKDMHKKEIEIFKGMLREYVVNTESLLGVISANMKSSFIPTMTSIFQDHSKEGNPLLGKDRSSDKWNGFMTFITGNDLSARSAKVNKLISQEQSDLLKEFVINLVSYWLYRIRCSIAHNRIGEFLFDNTHEEFVVEIGERMIKEVIGQIFSNVKLKNILDNT</sequence>
<evidence type="ECO:0000313" key="2">
    <source>
        <dbReference type="Proteomes" id="UP000245399"/>
    </source>
</evidence>
<dbReference type="EMBL" id="CP029449">
    <property type="protein sequence ID" value="AWL66863.1"/>
    <property type="molecule type" value="Genomic_DNA"/>
</dbReference>
<name>A0AB33FQ37_SERMA</name>
<proteinExistence type="predicted"/>